<evidence type="ECO:0008006" key="5">
    <source>
        <dbReference type="Google" id="ProtNLM"/>
    </source>
</evidence>
<dbReference type="InterPro" id="IPR037124">
    <property type="entry name" value="Chaperonin_GroES_sf"/>
</dbReference>
<dbReference type="InterPro" id="IPR020818">
    <property type="entry name" value="Chaperonin_GroES"/>
</dbReference>
<reference evidence="3 4" key="1">
    <citation type="submission" date="2014-11" db="EMBL/GenBank/DDBJ databases">
        <authorList>
            <person name="Zhu J."/>
            <person name="Qi W."/>
            <person name="Song R."/>
        </authorList>
    </citation>
    <scope>NUCLEOTIDE SEQUENCE [LARGE SCALE GENOMIC DNA]</scope>
</reference>
<feature type="compositionally biased region" description="Polar residues" evidence="2">
    <location>
        <begin position="1"/>
        <end position="10"/>
    </location>
</feature>
<dbReference type="AlphaFoldDB" id="A0A0G4GCY9"/>
<sequence length="71" mass="7482">MVSPAMQKNNAPVTGTVVATPTGTSRAGQVVAGDRVIFTAYGDHLGREVAYNGVLHVLVKTRDILAFIDRG</sequence>
<dbReference type="InterPro" id="IPR011032">
    <property type="entry name" value="GroES-like_sf"/>
</dbReference>
<evidence type="ECO:0000256" key="1">
    <source>
        <dbReference type="ARBA" id="ARBA00023186"/>
    </source>
</evidence>
<evidence type="ECO:0000256" key="2">
    <source>
        <dbReference type="SAM" id="MobiDB-lite"/>
    </source>
</evidence>
<dbReference type="EMBL" id="CDMY01000629">
    <property type="protein sequence ID" value="CEM27144.1"/>
    <property type="molecule type" value="Genomic_DNA"/>
</dbReference>
<dbReference type="InParanoid" id="A0A0G4GCY9"/>
<protein>
    <recommendedName>
        <fullName evidence="5">10 kDa chaperonin</fullName>
    </recommendedName>
</protein>
<evidence type="ECO:0000313" key="4">
    <source>
        <dbReference type="Proteomes" id="UP000041254"/>
    </source>
</evidence>
<dbReference type="Proteomes" id="UP000041254">
    <property type="component" value="Unassembled WGS sequence"/>
</dbReference>
<keyword evidence="1" id="KW-0143">Chaperone</keyword>
<dbReference type="VEuPathDB" id="CryptoDB:Vbra_2686"/>
<proteinExistence type="predicted"/>
<accession>A0A0G4GCY9</accession>
<organism evidence="3 4">
    <name type="scientific">Vitrella brassicaformis (strain CCMP3155)</name>
    <dbReference type="NCBI Taxonomy" id="1169540"/>
    <lineage>
        <taxon>Eukaryota</taxon>
        <taxon>Sar</taxon>
        <taxon>Alveolata</taxon>
        <taxon>Colpodellida</taxon>
        <taxon>Vitrellaceae</taxon>
        <taxon>Vitrella</taxon>
    </lineage>
</organism>
<dbReference type="Gene3D" id="2.30.33.40">
    <property type="entry name" value="GroES chaperonin"/>
    <property type="match status" value="1"/>
</dbReference>
<dbReference type="GO" id="GO:0044183">
    <property type="term" value="F:protein folding chaperone"/>
    <property type="evidence" value="ECO:0007669"/>
    <property type="project" value="InterPro"/>
</dbReference>
<gene>
    <name evidence="3" type="ORF">Vbra_2686</name>
</gene>
<dbReference type="Pfam" id="PF00166">
    <property type="entry name" value="Cpn10"/>
    <property type="match status" value="1"/>
</dbReference>
<dbReference type="SUPFAM" id="SSF50129">
    <property type="entry name" value="GroES-like"/>
    <property type="match status" value="1"/>
</dbReference>
<keyword evidence="4" id="KW-1185">Reference proteome</keyword>
<evidence type="ECO:0000313" key="3">
    <source>
        <dbReference type="EMBL" id="CEM27144.1"/>
    </source>
</evidence>
<dbReference type="GO" id="GO:0005524">
    <property type="term" value="F:ATP binding"/>
    <property type="evidence" value="ECO:0007669"/>
    <property type="project" value="InterPro"/>
</dbReference>
<feature type="region of interest" description="Disordered" evidence="2">
    <location>
        <begin position="1"/>
        <end position="21"/>
    </location>
</feature>
<feature type="compositionally biased region" description="Low complexity" evidence="2">
    <location>
        <begin position="11"/>
        <end position="21"/>
    </location>
</feature>
<name>A0A0G4GCY9_VITBC</name>
<dbReference type="CDD" id="cd00320">
    <property type="entry name" value="cpn10"/>
    <property type="match status" value="1"/>
</dbReference>